<feature type="transmembrane region" description="Helical" evidence="7">
    <location>
        <begin position="34"/>
        <end position="54"/>
    </location>
</feature>
<dbReference type="InterPro" id="IPR011527">
    <property type="entry name" value="ABC1_TM_dom"/>
</dbReference>
<dbReference type="GeneID" id="57365958"/>
<keyword evidence="3" id="KW-0547">Nucleotide-binding</keyword>
<dbReference type="PROSITE" id="PS50929">
    <property type="entry name" value="ABC_TM1F"/>
    <property type="match status" value="1"/>
</dbReference>
<evidence type="ECO:0000256" key="7">
    <source>
        <dbReference type="SAM" id="Phobius"/>
    </source>
</evidence>
<dbReference type="SUPFAM" id="SSF52540">
    <property type="entry name" value="P-loop containing nucleoside triphosphate hydrolases"/>
    <property type="match status" value="1"/>
</dbReference>
<evidence type="ECO:0000313" key="10">
    <source>
        <dbReference type="EMBL" id="MDV2620462.1"/>
    </source>
</evidence>
<keyword evidence="4 10" id="KW-0067">ATP-binding</keyword>
<dbReference type="InterPro" id="IPR036640">
    <property type="entry name" value="ABC1_TM_sf"/>
</dbReference>
<gene>
    <name evidence="10" type="ORF">R0G89_01765</name>
</gene>
<evidence type="ECO:0000256" key="5">
    <source>
        <dbReference type="ARBA" id="ARBA00022989"/>
    </source>
</evidence>
<dbReference type="InterPro" id="IPR003439">
    <property type="entry name" value="ABC_transporter-like_ATP-bd"/>
</dbReference>
<comment type="subcellular location">
    <subcellularLocation>
        <location evidence="1">Cell membrane</location>
        <topology evidence="1">Multi-pass membrane protein</topology>
    </subcellularLocation>
</comment>
<feature type="transmembrane region" description="Helical" evidence="7">
    <location>
        <begin position="6"/>
        <end position="22"/>
    </location>
</feature>
<dbReference type="GO" id="GO:0005524">
    <property type="term" value="F:ATP binding"/>
    <property type="evidence" value="ECO:0007669"/>
    <property type="project" value="UniProtKB-KW"/>
</dbReference>
<dbReference type="InterPro" id="IPR039421">
    <property type="entry name" value="Type_1_exporter"/>
</dbReference>
<keyword evidence="2 7" id="KW-0812">Transmembrane</keyword>
<dbReference type="GO" id="GO:0005886">
    <property type="term" value="C:plasma membrane"/>
    <property type="evidence" value="ECO:0007669"/>
    <property type="project" value="UniProtKB-SubCell"/>
</dbReference>
<dbReference type="Gene3D" id="3.40.50.300">
    <property type="entry name" value="P-loop containing nucleotide triphosphate hydrolases"/>
    <property type="match status" value="1"/>
</dbReference>
<dbReference type="PROSITE" id="PS00211">
    <property type="entry name" value="ABC_TRANSPORTER_1"/>
    <property type="match status" value="1"/>
</dbReference>
<evidence type="ECO:0000256" key="4">
    <source>
        <dbReference type="ARBA" id="ARBA00022840"/>
    </source>
</evidence>
<dbReference type="Gene3D" id="1.20.1560.10">
    <property type="entry name" value="ABC transporter type 1, transmembrane domain"/>
    <property type="match status" value="1"/>
</dbReference>
<sequence length="527" mass="58599">MLINILAPLANIGFAFSIKFLIDDGIQQNLTLLYRHLCVSILVVIVFVLGNYLAKVLTSLYTAKQIQKYRMYLMSSMLQENYVSFIKQTTSDYQHALLSEADQIGKDYLMGFFEMVRNLMLVGYSLVAMFMSSGFLAAAILILTAIPIILSAFSAKKGQIQKKRALAAEKTFANKIKEMLAGFLTIKIYQAEKSVKRSYQLFLREYTQKSLKLSITEDMTSTISEVSGLMIFLVAFGGGMIMSAKGTLSVGSVTAIVQLVNFVVMPINQLGLQNSRYQGAKALLNSLTVFLRKETSSITSGSHQNHFTQAIGFTNVSFRYPETKKQVLTNVNCRLLANHNYAIIGNSGSGKTTIFNLLLKLFSPDQGKITIDGNDLNSISAKWWYSQVAVVQQEVFIFNDSIKYNVTLGHLYSDQQIVQALQEAGLGEFLATVNGDLNYNCGENGKNLSGGQRQRISIARAFIQEKSIILLDEATSALDNKLSNEIEQTLLAKTKITVIVITHKTSVVNLARFDKVFRLVNKKLIEV</sequence>
<name>A0AAW8YD73_PEDAC</name>
<evidence type="ECO:0000256" key="3">
    <source>
        <dbReference type="ARBA" id="ARBA00022741"/>
    </source>
</evidence>
<dbReference type="AlphaFoldDB" id="A0AAW8YD73"/>
<dbReference type="CDD" id="cd03228">
    <property type="entry name" value="ABCC_MRP_Like"/>
    <property type="match status" value="1"/>
</dbReference>
<feature type="domain" description="ABC transporter" evidence="8">
    <location>
        <begin position="311"/>
        <end position="527"/>
    </location>
</feature>
<reference evidence="10" key="2">
    <citation type="submission" date="2023-10" db="EMBL/GenBank/DDBJ databases">
        <authorList>
            <person name="Khurajog B."/>
        </authorList>
    </citation>
    <scope>NUCLEOTIDE SEQUENCE</scope>
    <source>
        <strain evidence="10">BF9</strain>
    </source>
</reference>
<dbReference type="GO" id="GO:0140359">
    <property type="term" value="F:ABC-type transporter activity"/>
    <property type="evidence" value="ECO:0007669"/>
    <property type="project" value="InterPro"/>
</dbReference>
<comment type="caution">
    <text evidence="10">The sequence shown here is derived from an EMBL/GenBank/DDBJ whole genome shotgun (WGS) entry which is preliminary data.</text>
</comment>
<dbReference type="Pfam" id="PF00005">
    <property type="entry name" value="ABC_tran"/>
    <property type="match status" value="1"/>
</dbReference>
<feature type="transmembrane region" description="Helical" evidence="7">
    <location>
        <begin position="121"/>
        <end position="154"/>
    </location>
</feature>
<dbReference type="InterPro" id="IPR017871">
    <property type="entry name" value="ABC_transporter-like_CS"/>
</dbReference>
<keyword evidence="6 7" id="KW-0472">Membrane</keyword>
<evidence type="ECO:0000313" key="11">
    <source>
        <dbReference type="Proteomes" id="UP001280897"/>
    </source>
</evidence>
<organism evidence="10 11">
    <name type="scientific">Pediococcus acidilactici</name>
    <dbReference type="NCBI Taxonomy" id="1254"/>
    <lineage>
        <taxon>Bacteria</taxon>
        <taxon>Bacillati</taxon>
        <taxon>Bacillota</taxon>
        <taxon>Bacilli</taxon>
        <taxon>Lactobacillales</taxon>
        <taxon>Lactobacillaceae</taxon>
        <taxon>Pediococcus</taxon>
        <taxon>Pediococcus acidilactici group</taxon>
    </lineage>
</organism>
<dbReference type="SUPFAM" id="SSF90123">
    <property type="entry name" value="ABC transporter transmembrane region"/>
    <property type="match status" value="1"/>
</dbReference>
<keyword evidence="5 7" id="KW-1133">Transmembrane helix</keyword>
<dbReference type="Pfam" id="PF00664">
    <property type="entry name" value="ABC_membrane"/>
    <property type="match status" value="1"/>
</dbReference>
<dbReference type="RefSeq" id="WP_240463925.1">
    <property type="nucleotide sequence ID" value="NZ_CP050079.1"/>
</dbReference>
<dbReference type="SMART" id="SM00382">
    <property type="entry name" value="AAA"/>
    <property type="match status" value="1"/>
</dbReference>
<feature type="transmembrane region" description="Helical" evidence="7">
    <location>
        <begin position="222"/>
        <end position="242"/>
    </location>
</feature>
<dbReference type="EMBL" id="JAWJAV010000001">
    <property type="protein sequence ID" value="MDV2620462.1"/>
    <property type="molecule type" value="Genomic_DNA"/>
</dbReference>
<dbReference type="InterPro" id="IPR003593">
    <property type="entry name" value="AAA+_ATPase"/>
</dbReference>
<reference evidence="10" key="1">
    <citation type="journal article" date="2023" name="PeerJ">
        <title>Selection and evaluation of lactic acid bacteria from chicken feces in Thailand as potential probiotics.</title>
        <authorList>
            <person name="Khurajog B."/>
            <person name="Disastra Y."/>
            <person name="Lawwyne L.D."/>
            <person name="Sirichokchatchawan W."/>
            <person name="Niyomtham W."/>
            <person name="Yindee J."/>
            <person name="Hampson D.J."/>
            <person name="Prapasarakul N."/>
        </authorList>
    </citation>
    <scope>NUCLEOTIDE SEQUENCE</scope>
    <source>
        <strain evidence="10">BF9</strain>
    </source>
</reference>
<dbReference type="GO" id="GO:0034040">
    <property type="term" value="F:ATPase-coupled lipid transmembrane transporter activity"/>
    <property type="evidence" value="ECO:0007669"/>
    <property type="project" value="TreeGrafter"/>
</dbReference>
<evidence type="ECO:0000259" key="8">
    <source>
        <dbReference type="PROSITE" id="PS50893"/>
    </source>
</evidence>
<proteinExistence type="predicted"/>
<dbReference type="PANTHER" id="PTHR24221">
    <property type="entry name" value="ATP-BINDING CASSETTE SUB-FAMILY B"/>
    <property type="match status" value="1"/>
</dbReference>
<evidence type="ECO:0000256" key="6">
    <source>
        <dbReference type="ARBA" id="ARBA00023136"/>
    </source>
</evidence>
<dbReference type="InterPro" id="IPR027417">
    <property type="entry name" value="P-loop_NTPase"/>
</dbReference>
<accession>A0AAW8YD73</accession>
<protein>
    <submittedName>
        <fullName evidence="10">ABC transporter ATP-binding protein</fullName>
    </submittedName>
</protein>
<dbReference type="PROSITE" id="PS50893">
    <property type="entry name" value="ABC_TRANSPORTER_2"/>
    <property type="match status" value="1"/>
</dbReference>
<evidence type="ECO:0000256" key="1">
    <source>
        <dbReference type="ARBA" id="ARBA00004651"/>
    </source>
</evidence>
<dbReference type="GO" id="GO:0016887">
    <property type="term" value="F:ATP hydrolysis activity"/>
    <property type="evidence" value="ECO:0007669"/>
    <property type="project" value="InterPro"/>
</dbReference>
<dbReference type="PANTHER" id="PTHR24221:SF654">
    <property type="entry name" value="ATP-BINDING CASSETTE SUB-FAMILY B MEMBER 6"/>
    <property type="match status" value="1"/>
</dbReference>
<evidence type="ECO:0000256" key="2">
    <source>
        <dbReference type="ARBA" id="ARBA00022692"/>
    </source>
</evidence>
<evidence type="ECO:0000259" key="9">
    <source>
        <dbReference type="PROSITE" id="PS50929"/>
    </source>
</evidence>
<feature type="domain" description="ABC transmembrane type-1" evidence="9">
    <location>
        <begin position="1"/>
        <end position="279"/>
    </location>
</feature>
<dbReference type="Proteomes" id="UP001280897">
    <property type="component" value="Unassembled WGS sequence"/>
</dbReference>